<dbReference type="PANTHER" id="PTHR35046:SF26">
    <property type="entry name" value="RNA-DIRECTED DNA POLYMERASE"/>
    <property type="match status" value="1"/>
</dbReference>
<dbReference type="AlphaFoldDB" id="A0A2I0V7J7"/>
<dbReference type="Gene3D" id="3.30.420.10">
    <property type="entry name" value="Ribonuclease H-like superfamily/Ribonuclease H"/>
    <property type="match status" value="1"/>
</dbReference>
<feature type="domain" description="Integrase catalytic" evidence="1">
    <location>
        <begin position="1"/>
        <end position="128"/>
    </location>
</feature>
<dbReference type="PROSITE" id="PS50994">
    <property type="entry name" value="INTEGRASE"/>
    <property type="match status" value="1"/>
</dbReference>
<dbReference type="GO" id="GO:0003676">
    <property type="term" value="F:nucleic acid binding"/>
    <property type="evidence" value="ECO:0007669"/>
    <property type="project" value="InterPro"/>
</dbReference>
<dbReference type="SUPFAM" id="SSF53098">
    <property type="entry name" value="Ribonuclease H-like"/>
    <property type="match status" value="1"/>
</dbReference>
<organism evidence="2 3">
    <name type="scientific">Dendrobium catenatum</name>
    <dbReference type="NCBI Taxonomy" id="906689"/>
    <lineage>
        <taxon>Eukaryota</taxon>
        <taxon>Viridiplantae</taxon>
        <taxon>Streptophyta</taxon>
        <taxon>Embryophyta</taxon>
        <taxon>Tracheophyta</taxon>
        <taxon>Spermatophyta</taxon>
        <taxon>Magnoliopsida</taxon>
        <taxon>Liliopsida</taxon>
        <taxon>Asparagales</taxon>
        <taxon>Orchidaceae</taxon>
        <taxon>Epidendroideae</taxon>
        <taxon>Malaxideae</taxon>
        <taxon>Dendrobiinae</taxon>
        <taxon>Dendrobium</taxon>
    </lineage>
</organism>
<reference evidence="2 3" key="1">
    <citation type="journal article" date="2016" name="Sci. Rep.">
        <title>The Dendrobium catenatum Lindl. genome sequence provides insights into polysaccharide synthase, floral development and adaptive evolution.</title>
        <authorList>
            <person name="Zhang G.Q."/>
            <person name="Xu Q."/>
            <person name="Bian C."/>
            <person name="Tsai W.C."/>
            <person name="Yeh C.M."/>
            <person name="Liu K.W."/>
            <person name="Yoshida K."/>
            <person name="Zhang L.S."/>
            <person name="Chang S.B."/>
            <person name="Chen F."/>
            <person name="Shi Y."/>
            <person name="Su Y.Y."/>
            <person name="Zhang Y.Q."/>
            <person name="Chen L.J."/>
            <person name="Yin Y."/>
            <person name="Lin M."/>
            <person name="Huang H."/>
            <person name="Deng H."/>
            <person name="Wang Z.W."/>
            <person name="Zhu S.L."/>
            <person name="Zhao X."/>
            <person name="Deng C."/>
            <person name="Niu S.C."/>
            <person name="Huang J."/>
            <person name="Wang M."/>
            <person name="Liu G.H."/>
            <person name="Yang H.J."/>
            <person name="Xiao X.J."/>
            <person name="Hsiao Y.Y."/>
            <person name="Wu W.L."/>
            <person name="Chen Y.Y."/>
            <person name="Mitsuda N."/>
            <person name="Ohme-Takagi M."/>
            <person name="Luo Y.B."/>
            <person name="Van de Peer Y."/>
            <person name="Liu Z.J."/>
        </authorList>
    </citation>
    <scope>NUCLEOTIDE SEQUENCE [LARGE SCALE GENOMIC DNA]</scope>
    <source>
        <tissue evidence="2">The whole plant</tissue>
    </source>
</reference>
<dbReference type="PANTHER" id="PTHR35046">
    <property type="entry name" value="ZINC KNUCKLE (CCHC-TYPE) FAMILY PROTEIN"/>
    <property type="match status" value="1"/>
</dbReference>
<dbReference type="InterPro" id="IPR012337">
    <property type="entry name" value="RNaseH-like_sf"/>
</dbReference>
<sequence>MDFIDGLPRSEGFTVILVVVDRKKIVSDRDKVFLSHFWRELFRLQGIVLKRSTTYHPQTDGQTEVVNRSLETYLRCFISETPTLWDKMGIQFEVEERVFLKLRPYRQKTVANRRNEKLAPRYFEPYEVLKNIGAVTYWLKLAPTATIHSVFHVSQLRKVIGDYTANPELPATLTEDLEVVMKPLELMGVR</sequence>
<dbReference type="InterPro" id="IPR036397">
    <property type="entry name" value="RNaseH_sf"/>
</dbReference>
<name>A0A2I0V7J7_9ASPA</name>
<evidence type="ECO:0000313" key="2">
    <source>
        <dbReference type="EMBL" id="PKU59385.1"/>
    </source>
</evidence>
<dbReference type="Pfam" id="PF24626">
    <property type="entry name" value="SH3_Tf2-1"/>
    <property type="match status" value="1"/>
</dbReference>
<protein>
    <recommendedName>
        <fullName evidence="1">Integrase catalytic domain-containing protein</fullName>
    </recommendedName>
</protein>
<dbReference type="InterPro" id="IPR001584">
    <property type="entry name" value="Integrase_cat-core"/>
</dbReference>
<dbReference type="GO" id="GO:0015074">
    <property type="term" value="P:DNA integration"/>
    <property type="evidence" value="ECO:0007669"/>
    <property type="project" value="InterPro"/>
</dbReference>
<gene>
    <name evidence="2" type="ORF">MA16_Dca028158</name>
</gene>
<dbReference type="InterPro" id="IPR056924">
    <property type="entry name" value="SH3_Tf2-1"/>
</dbReference>
<evidence type="ECO:0000313" key="3">
    <source>
        <dbReference type="Proteomes" id="UP000233837"/>
    </source>
</evidence>
<reference evidence="2 3" key="2">
    <citation type="journal article" date="2017" name="Nature">
        <title>The Apostasia genome and the evolution of orchids.</title>
        <authorList>
            <person name="Zhang G.Q."/>
            <person name="Liu K.W."/>
            <person name="Li Z."/>
            <person name="Lohaus R."/>
            <person name="Hsiao Y.Y."/>
            <person name="Niu S.C."/>
            <person name="Wang J.Y."/>
            <person name="Lin Y.C."/>
            <person name="Xu Q."/>
            <person name="Chen L.J."/>
            <person name="Yoshida K."/>
            <person name="Fujiwara S."/>
            <person name="Wang Z.W."/>
            <person name="Zhang Y.Q."/>
            <person name="Mitsuda N."/>
            <person name="Wang M."/>
            <person name="Liu G.H."/>
            <person name="Pecoraro L."/>
            <person name="Huang H.X."/>
            <person name="Xiao X.J."/>
            <person name="Lin M."/>
            <person name="Wu X.Y."/>
            <person name="Wu W.L."/>
            <person name="Chen Y.Y."/>
            <person name="Chang S.B."/>
            <person name="Sakamoto S."/>
            <person name="Ohme-Takagi M."/>
            <person name="Yagi M."/>
            <person name="Zeng S.J."/>
            <person name="Shen C.Y."/>
            <person name="Yeh C.M."/>
            <person name="Luo Y.B."/>
            <person name="Tsai W.C."/>
            <person name="Van de Peer Y."/>
            <person name="Liu Z.J."/>
        </authorList>
    </citation>
    <scope>NUCLEOTIDE SEQUENCE [LARGE SCALE GENOMIC DNA]</scope>
    <source>
        <tissue evidence="2">The whole plant</tissue>
    </source>
</reference>
<proteinExistence type="predicted"/>
<keyword evidence="3" id="KW-1185">Reference proteome</keyword>
<dbReference type="Proteomes" id="UP000233837">
    <property type="component" value="Unassembled WGS sequence"/>
</dbReference>
<evidence type="ECO:0000259" key="1">
    <source>
        <dbReference type="PROSITE" id="PS50994"/>
    </source>
</evidence>
<accession>A0A2I0V7J7</accession>
<dbReference type="EMBL" id="KZ505482">
    <property type="protein sequence ID" value="PKU59385.1"/>
    <property type="molecule type" value="Genomic_DNA"/>
</dbReference>